<name>F4YBF3_ACTPL</name>
<accession>F4YBF3</accession>
<organism evidence="1">
    <name type="scientific">Actinobacillus pleuropneumoniae serovar 10</name>
    <dbReference type="NCBI Taxonomy" id="754347"/>
    <lineage>
        <taxon>Bacteria</taxon>
        <taxon>Pseudomonadati</taxon>
        <taxon>Pseudomonadota</taxon>
        <taxon>Gammaproteobacteria</taxon>
        <taxon>Pasteurellales</taxon>
        <taxon>Pasteurellaceae</taxon>
        <taxon>Actinobacillus</taxon>
    </lineage>
</organism>
<dbReference type="GO" id="GO:0000271">
    <property type="term" value="P:polysaccharide biosynthetic process"/>
    <property type="evidence" value="ECO:0007669"/>
    <property type="project" value="InterPro"/>
</dbReference>
<reference evidence="1" key="1">
    <citation type="submission" date="2010-01" db="EMBL/GenBank/DDBJ databases">
        <title>Genetic map of the Actinobacillus pleuropneumoniae capsularbiosynthesis region in serotypes 4 and 10.</title>
        <authorList>
            <person name="Chen X.B."/>
            <person name="Xu Z.F."/>
            <person name="Zhou R."/>
        </authorList>
    </citation>
    <scope>NUCLEOTIDE SEQUENCE</scope>
    <source>
        <strain evidence="1">22009</strain>
    </source>
</reference>
<dbReference type="InterPro" id="IPR043148">
    <property type="entry name" value="TagF_C"/>
</dbReference>
<dbReference type="GO" id="GO:0015774">
    <property type="term" value="P:polysaccharide transport"/>
    <property type="evidence" value="ECO:0007669"/>
    <property type="project" value="InterPro"/>
</dbReference>
<dbReference type="Gene3D" id="3.40.50.12580">
    <property type="match status" value="1"/>
</dbReference>
<dbReference type="EMBL" id="GU585379">
    <property type="protein sequence ID" value="AEB33789.1"/>
    <property type="molecule type" value="Genomic_DNA"/>
</dbReference>
<dbReference type="SUPFAM" id="SSF53756">
    <property type="entry name" value="UDP-Glycosyltransferase/glycogen phosphorylase"/>
    <property type="match status" value="1"/>
</dbReference>
<dbReference type="AlphaFoldDB" id="F4YBF3"/>
<proteinExistence type="predicted"/>
<protein>
    <submittedName>
        <fullName evidence="1">Cps10C</fullName>
    </submittedName>
</protein>
<gene>
    <name evidence="1" type="primary">cps10C</name>
</gene>
<dbReference type="InterPro" id="IPR007833">
    <property type="entry name" value="Capsule_polysaccharide_synth"/>
</dbReference>
<dbReference type="Pfam" id="PF05159">
    <property type="entry name" value="Capsule_synth"/>
    <property type="match status" value="1"/>
</dbReference>
<evidence type="ECO:0000313" key="1">
    <source>
        <dbReference type="EMBL" id="AEB33789.1"/>
    </source>
</evidence>
<sequence>MKVLLQCGDHFENQSRVFLLAKELKQLGVEPVILMYKEKQGNLFLSNSIKVVYLSSYLSKVKSLKQDIDFSTKIYNDLKIIDFINIEVKRRPRIGWPSQVKKTSQQVYKYIIAINNILGDINPDHIVVWNGFTGYVANILRVLASEKNIDSSFIERGLLKDSIFIDVKGVNGNSTLTDLSDYPPANLKLAEYVDKLFIQKAISNTSDKSLLPENIKGKRVIFFPLQVQLDTNIIMYCKYNTMREVFFEIYSHLNNDDVIFVVRPHPEEDVETLSNLPNWDNLIVSTDLDLNFWLENSDLIVTINSTVGLEALLKGKPVICLGKSIYSSLPCLSKYNHILDDRGKILCNVSGYLGYLLTHNLIVKDSIYNTNVIKSIFKFNDKLGESNFIIDTLSKKDIPFCKVFLDFSLSSKLNLTYRKNSEVITLEWIEKILLSYFKDKEISYVRNIDDANIVITDKFYSDLKFQDSKIYIDIYGVALN</sequence>